<evidence type="ECO:0000259" key="12">
    <source>
        <dbReference type="PROSITE" id="PS51471"/>
    </source>
</evidence>
<evidence type="ECO:0000256" key="9">
    <source>
        <dbReference type="ARBA" id="ARBA00047725"/>
    </source>
</evidence>
<comment type="similarity">
    <text evidence="11">Belongs to the iron/ascorbate-dependent oxidoreductase family.</text>
</comment>
<evidence type="ECO:0000256" key="5">
    <source>
        <dbReference type="ARBA" id="ARBA00019045"/>
    </source>
</evidence>
<keyword evidence="14" id="KW-1185">Reference proteome</keyword>
<comment type="catalytic activity">
    <reaction evidence="10">
        <text>L-arginine + 2-oxoglutarate + O2 = guanidine + L-glutamate 5-semialdehyde + succinate + CO2</text>
        <dbReference type="Rhea" id="RHEA:31535"/>
        <dbReference type="ChEBI" id="CHEBI:15379"/>
        <dbReference type="ChEBI" id="CHEBI:16526"/>
        <dbReference type="ChEBI" id="CHEBI:16810"/>
        <dbReference type="ChEBI" id="CHEBI:30031"/>
        <dbReference type="ChEBI" id="CHEBI:30087"/>
        <dbReference type="ChEBI" id="CHEBI:32682"/>
        <dbReference type="ChEBI" id="CHEBI:58066"/>
        <dbReference type="EC" id="1.14.20.7"/>
    </reaction>
</comment>
<dbReference type="InterPro" id="IPR027443">
    <property type="entry name" value="IPNS-like_sf"/>
</dbReference>
<comment type="cofactor">
    <cofactor evidence="1">
        <name>Fe(2+)</name>
        <dbReference type="ChEBI" id="CHEBI:29033"/>
    </cofactor>
</comment>
<organism evidence="13 14">
    <name type="scientific">Endosaccharibacter trunci</name>
    <dbReference type="NCBI Taxonomy" id="2812733"/>
    <lineage>
        <taxon>Bacteria</taxon>
        <taxon>Pseudomonadati</taxon>
        <taxon>Pseudomonadota</taxon>
        <taxon>Alphaproteobacteria</taxon>
        <taxon>Acetobacterales</taxon>
        <taxon>Acetobacteraceae</taxon>
        <taxon>Endosaccharibacter</taxon>
    </lineage>
</organism>
<evidence type="ECO:0000313" key="13">
    <source>
        <dbReference type="EMBL" id="MCQ8280106.1"/>
    </source>
</evidence>
<name>A0ABT1WB53_9PROT</name>
<evidence type="ECO:0000256" key="1">
    <source>
        <dbReference type="ARBA" id="ARBA00001954"/>
    </source>
</evidence>
<comment type="pathway">
    <text evidence="2">Alkene biosynthesis; ethylene biosynthesis via 2-oxoglutarate.</text>
</comment>
<evidence type="ECO:0000256" key="6">
    <source>
        <dbReference type="ARBA" id="ARBA00022666"/>
    </source>
</evidence>
<keyword evidence="11" id="KW-0560">Oxidoreductase</keyword>
<evidence type="ECO:0000256" key="3">
    <source>
        <dbReference type="ARBA" id="ARBA00012293"/>
    </source>
</evidence>
<evidence type="ECO:0000256" key="2">
    <source>
        <dbReference type="ARBA" id="ARBA00004767"/>
    </source>
</evidence>
<evidence type="ECO:0000256" key="8">
    <source>
        <dbReference type="ARBA" id="ARBA00031282"/>
    </source>
</evidence>
<protein>
    <recommendedName>
        <fullName evidence="5">2-oxoglutarate-dependent ethylene/succinate-forming enzyme</fullName>
        <ecNumber evidence="4">1.13.12.19</ecNumber>
        <ecNumber evidence="3">1.14.20.7</ecNumber>
    </recommendedName>
    <alternativeName>
        <fullName evidence="7">2-oxoglutarate dioxygenase (ethylene-forming)</fullName>
    </alternativeName>
    <alternativeName>
        <fullName evidence="8">2-oxoglutarate/L-arginine monooxygenase/decarboxylase (succinate-forming)</fullName>
    </alternativeName>
</protein>
<keyword evidence="11" id="KW-0479">Metal-binding</keyword>
<dbReference type="EMBL" id="JAMSKV010000023">
    <property type="protein sequence ID" value="MCQ8280106.1"/>
    <property type="molecule type" value="Genomic_DNA"/>
</dbReference>
<evidence type="ECO:0000313" key="14">
    <source>
        <dbReference type="Proteomes" id="UP001524587"/>
    </source>
</evidence>
<gene>
    <name evidence="13" type="ORF">NFI95_16815</name>
</gene>
<proteinExistence type="inferred from homology"/>
<dbReference type="SUPFAM" id="SSF51197">
    <property type="entry name" value="Clavaminate synthase-like"/>
    <property type="match status" value="1"/>
</dbReference>
<dbReference type="InterPro" id="IPR050231">
    <property type="entry name" value="Iron_ascorbate_oxido_reductase"/>
</dbReference>
<evidence type="ECO:0000256" key="4">
    <source>
        <dbReference type="ARBA" id="ARBA00012531"/>
    </source>
</evidence>
<comment type="catalytic activity">
    <reaction evidence="9">
        <text>2-oxoglutarate + O2 + 2 H(+) = ethene + 3 CO2 + H2O</text>
        <dbReference type="Rhea" id="RHEA:31523"/>
        <dbReference type="ChEBI" id="CHEBI:15377"/>
        <dbReference type="ChEBI" id="CHEBI:15378"/>
        <dbReference type="ChEBI" id="CHEBI:15379"/>
        <dbReference type="ChEBI" id="CHEBI:16526"/>
        <dbReference type="ChEBI" id="CHEBI:16810"/>
        <dbReference type="ChEBI" id="CHEBI:18153"/>
        <dbReference type="EC" id="1.13.12.19"/>
    </reaction>
</comment>
<dbReference type="Proteomes" id="UP001524587">
    <property type="component" value="Unassembled WGS sequence"/>
</dbReference>
<dbReference type="InterPro" id="IPR005123">
    <property type="entry name" value="Oxoglu/Fe-dep_dioxygenase_dom"/>
</dbReference>
<dbReference type="PROSITE" id="PS51471">
    <property type="entry name" value="FE2OG_OXY"/>
    <property type="match status" value="1"/>
</dbReference>
<feature type="domain" description="Fe2OG dioxygenase" evidence="12">
    <location>
        <begin position="185"/>
        <end position="291"/>
    </location>
</feature>
<dbReference type="Pfam" id="PF14226">
    <property type="entry name" value="DIOX_N"/>
    <property type="match status" value="1"/>
</dbReference>
<reference evidence="13 14" key="1">
    <citation type="submission" date="2022-06" db="EMBL/GenBank/DDBJ databases">
        <title>Endosaccharibacter gen. nov., sp. nov., endophytic bacteria isolated from sugarcane.</title>
        <authorList>
            <person name="Pitiwittayakul N."/>
            <person name="Yukphan P."/>
            <person name="Charoenyingcharoen P."/>
            <person name="Tanasupawat S."/>
        </authorList>
    </citation>
    <scope>NUCLEOTIDE SEQUENCE [LARGE SCALE GENOMIC DNA]</scope>
    <source>
        <strain evidence="13 14">KSS8</strain>
    </source>
</reference>
<evidence type="ECO:0000256" key="11">
    <source>
        <dbReference type="RuleBase" id="RU003682"/>
    </source>
</evidence>
<evidence type="ECO:0000256" key="10">
    <source>
        <dbReference type="ARBA" id="ARBA00049359"/>
    </source>
</evidence>
<keyword evidence="11" id="KW-0408">Iron</keyword>
<dbReference type="EC" id="1.13.12.19" evidence="4"/>
<accession>A0ABT1WB53</accession>
<comment type="caution">
    <text evidence="13">The sequence shown here is derived from an EMBL/GenBank/DDBJ whole genome shotgun (WGS) entry which is preliminary data.</text>
</comment>
<dbReference type="EC" id="1.14.20.7" evidence="3"/>
<dbReference type="Pfam" id="PF03171">
    <property type="entry name" value="2OG-FeII_Oxy"/>
    <property type="match status" value="1"/>
</dbReference>
<evidence type="ECO:0000256" key="7">
    <source>
        <dbReference type="ARBA" id="ARBA00031011"/>
    </source>
</evidence>
<dbReference type="InterPro" id="IPR026992">
    <property type="entry name" value="DIOX_N"/>
</dbReference>
<dbReference type="InterPro" id="IPR044861">
    <property type="entry name" value="IPNS-like_FE2OG_OXY"/>
</dbReference>
<dbReference type="PRINTS" id="PR00682">
    <property type="entry name" value="IPNSYNTHASE"/>
</dbReference>
<keyword evidence="6" id="KW-0266">Ethylene biosynthesis</keyword>
<sequence>MSRTDDLVDDETQAKEIGLSEVPIIDLAPFLGGTPSDRARVAAQIAQACREIGFFYVVGHGVPEQLRSDVFACAEAFYHKDDAEKMSTLATPDWYRGWIPAQPGTALSRASRLFEQFRMQADLPPDDPDVRAGSPLYQPNRWPADMPGFAETCNRYYDAMVALSRHLLRAFALGLGLPEDRFEGMFNKPLSQLSLQYYPPLPEAAEKDVSNTRSHTDEGPLTILAQGRVSGLEVKRRDGTWIAAPPVEGAYTINVGDMLMWWSNGRYLSNLHRVRNRAGVERFSVPFFMNPDFETVVEPLPELLEAGDAPIHEPVRVGEHLLRFYASFKTQPAA</sequence>
<dbReference type="RefSeq" id="WP_422865593.1">
    <property type="nucleotide sequence ID" value="NZ_JAMSKV010000023.1"/>
</dbReference>
<dbReference type="Gene3D" id="2.60.120.330">
    <property type="entry name" value="B-lactam Antibiotic, Isopenicillin N Synthase, Chain"/>
    <property type="match status" value="1"/>
</dbReference>
<dbReference type="PANTHER" id="PTHR47990">
    <property type="entry name" value="2-OXOGLUTARATE (2OG) AND FE(II)-DEPENDENT OXYGENASE SUPERFAMILY PROTEIN-RELATED"/>
    <property type="match status" value="1"/>
</dbReference>